<reference evidence="2" key="1">
    <citation type="submission" date="2021-06" db="EMBL/GenBank/DDBJ databases">
        <title>Comparative genomics, transcriptomics and evolutionary studies reveal genomic signatures of adaptation to plant cell wall in hemibiotrophic fungi.</title>
        <authorList>
            <consortium name="DOE Joint Genome Institute"/>
            <person name="Baroncelli R."/>
            <person name="Diaz J.F."/>
            <person name="Benocci T."/>
            <person name="Peng M."/>
            <person name="Battaglia E."/>
            <person name="Haridas S."/>
            <person name="Andreopoulos W."/>
            <person name="Labutti K."/>
            <person name="Pangilinan J."/>
            <person name="Floch G.L."/>
            <person name="Makela M.R."/>
            <person name="Henrissat B."/>
            <person name="Grigoriev I.V."/>
            <person name="Crouch J.A."/>
            <person name="De Vries R.P."/>
            <person name="Sukno S.A."/>
            <person name="Thon M.R."/>
        </authorList>
    </citation>
    <scope>NUCLEOTIDE SEQUENCE</scope>
    <source>
        <strain evidence="2">MAFF235873</strain>
    </source>
</reference>
<feature type="region of interest" description="Disordered" evidence="1">
    <location>
        <begin position="103"/>
        <end position="131"/>
    </location>
</feature>
<organism evidence="2 3">
    <name type="scientific">Colletotrichum zoysiae</name>
    <dbReference type="NCBI Taxonomy" id="1216348"/>
    <lineage>
        <taxon>Eukaryota</taxon>
        <taxon>Fungi</taxon>
        <taxon>Dikarya</taxon>
        <taxon>Ascomycota</taxon>
        <taxon>Pezizomycotina</taxon>
        <taxon>Sordariomycetes</taxon>
        <taxon>Hypocreomycetidae</taxon>
        <taxon>Glomerellales</taxon>
        <taxon>Glomerellaceae</taxon>
        <taxon>Colletotrichum</taxon>
        <taxon>Colletotrichum graminicola species complex</taxon>
    </lineage>
</organism>
<gene>
    <name evidence="2" type="ORF">LX32DRAFT_357647</name>
</gene>
<name>A0AAD9HJX1_9PEZI</name>
<feature type="region of interest" description="Disordered" evidence="1">
    <location>
        <begin position="46"/>
        <end position="66"/>
    </location>
</feature>
<comment type="caution">
    <text evidence="2">The sequence shown here is derived from an EMBL/GenBank/DDBJ whole genome shotgun (WGS) entry which is preliminary data.</text>
</comment>
<dbReference type="EMBL" id="MU842864">
    <property type="protein sequence ID" value="KAK2029392.1"/>
    <property type="molecule type" value="Genomic_DNA"/>
</dbReference>
<evidence type="ECO:0000313" key="3">
    <source>
        <dbReference type="Proteomes" id="UP001232148"/>
    </source>
</evidence>
<protein>
    <submittedName>
        <fullName evidence="2">Uncharacterized protein</fullName>
    </submittedName>
</protein>
<evidence type="ECO:0000256" key="1">
    <source>
        <dbReference type="SAM" id="MobiDB-lite"/>
    </source>
</evidence>
<sequence length="214" mass="23467">MTRRTEPAESHSHLLHLTSSPRLQHFSPRQRCQPLYLLSVPPLSPPLPPSSPKISPSQPHQGAPSQGAWAPLLTQICILGLRHAYSLSITSLSPPGRLASRCSLASTSAESHRRHRAGSSSVSPRSHHPLPSLLGMTDPAPVLVDRERFAVRSVAHPMHLTPTHPCIYWQGCSRYPGHPRWCSLLVCCEGAVWVRSNVGGVYPSYLLRTQGLIC</sequence>
<feature type="compositionally biased region" description="Basic and acidic residues" evidence="1">
    <location>
        <begin position="1"/>
        <end position="12"/>
    </location>
</feature>
<feature type="region of interest" description="Disordered" evidence="1">
    <location>
        <begin position="1"/>
        <end position="22"/>
    </location>
</feature>
<keyword evidence="3" id="KW-1185">Reference proteome</keyword>
<dbReference type="AlphaFoldDB" id="A0AAD9HJX1"/>
<evidence type="ECO:0000313" key="2">
    <source>
        <dbReference type="EMBL" id="KAK2029392.1"/>
    </source>
</evidence>
<proteinExistence type="predicted"/>
<dbReference type="Proteomes" id="UP001232148">
    <property type="component" value="Unassembled WGS sequence"/>
</dbReference>
<accession>A0AAD9HJX1</accession>